<dbReference type="Gene3D" id="1.20.1640.10">
    <property type="entry name" value="Multidrug efflux transporter AcrB transmembrane domain"/>
    <property type="match status" value="2"/>
</dbReference>
<dbReference type="NCBIfam" id="TIGR00833">
    <property type="entry name" value="actII"/>
    <property type="match status" value="1"/>
</dbReference>
<evidence type="ECO:0000256" key="7">
    <source>
        <dbReference type="SAM" id="Phobius"/>
    </source>
</evidence>
<keyword evidence="10" id="KW-1185">Reference proteome</keyword>
<evidence type="ECO:0000313" key="10">
    <source>
        <dbReference type="Proteomes" id="UP000708347"/>
    </source>
</evidence>
<feature type="transmembrane region" description="Helical" evidence="7">
    <location>
        <begin position="251"/>
        <end position="277"/>
    </location>
</feature>
<dbReference type="PROSITE" id="PS50156">
    <property type="entry name" value="SSD"/>
    <property type="match status" value="1"/>
</dbReference>
<keyword evidence="4 7" id="KW-0812">Transmembrane</keyword>
<dbReference type="SUPFAM" id="SSF82866">
    <property type="entry name" value="Multidrug efflux transporter AcrB transmembrane domain"/>
    <property type="match status" value="2"/>
</dbReference>
<feature type="transmembrane region" description="Helical" evidence="7">
    <location>
        <begin position="298"/>
        <end position="324"/>
    </location>
</feature>
<keyword evidence="3" id="KW-1003">Cell membrane</keyword>
<proteinExistence type="inferred from homology"/>
<protein>
    <submittedName>
        <fullName evidence="9">RND family transporter</fullName>
    </submittedName>
</protein>
<dbReference type="InterPro" id="IPR004707">
    <property type="entry name" value="MmpL_fam"/>
</dbReference>
<feature type="transmembrane region" description="Helical" evidence="7">
    <location>
        <begin position="336"/>
        <end position="359"/>
    </location>
</feature>
<gene>
    <name evidence="9" type="ORF">FEG63_24570</name>
</gene>
<evidence type="ECO:0000256" key="5">
    <source>
        <dbReference type="ARBA" id="ARBA00022989"/>
    </source>
</evidence>
<evidence type="ECO:0000256" key="6">
    <source>
        <dbReference type="ARBA" id="ARBA00023136"/>
    </source>
</evidence>
<evidence type="ECO:0000259" key="8">
    <source>
        <dbReference type="PROSITE" id="PS50156"/>
    </source>
</evidence>
<feature type="transmembrane region" description="Helical" evidence="7">
    <location>
        <begin position="825"/>
        <end position="847"/>
    </location>
</feature>
<evidence type="ECO:0000256" key="4">
    <source>
        <dbReference type="ARBA" id="ARBA00022692"/>
    </source>
</evidence>
<organism evidence="9 10">
    <name type="scientific">Mycolicibacterium sphagni</name>
    <dbReference type="NCBI Taxonomy" id="1786"/>
    <lineage>
        <taxon>Bacteria</taxon>
        <taxon>Bacillati</taxon>
        <taxon>Actinomycetota</taxon>
        <taxon>Actinomycetes</taxon>
        <taxon>Mycobacteriales</taxon>
        <taxon>Mycobacteriaceae</taxon>
        <taxon>Mycolicibacterium</taxon>
    </lineage>
</organism>
<keyword evidence="6 7" id="KW-0472">Membrane</keyword>
<dbReference type="Proteomes" id="UP000708347">
    <property type="component" value="Unassembled WGS sequence"/>
</dbReference>
<evidence type="ECO:0000256" key="2">
    <source>
        <dbReference type="ARBA" id="ARBA00010157"/>
    </source>
</evidence>
<comment type="similarity">
    <text evidence="2">Belongs to the resistance-nodulation-cell division (RND) (TC 2.A.6) family. MmpL subfamily.</text>
</comment>
<reference evidence="9 10" key="1">
    <citation type="submission" date="2019-05" db="EMBL/GenBank/DDBJ databases">
        <title>Mycolicibacterium sphagni ENV482 genome assembly.</title>
        <authorList>
            <person name="Chen W."/>
            <person name="Faulkner N.W."/>
            <person name="Hyman M.R."/>
        </authorList>
    </citation>
    <scope>NUCLEOTIDE SEQUENCE [LARGE SCALE GENOMIC DNA]</scope>
    <source>
        <strain evidence="9 10">ENV482</strain>
    </source>
</reference>
<comment type="subcellular location">
    <subcellularLocation>
        <location evidence="1">Cell membrane</location>
        <topology evidence="1">Multi-pass membrane protein</topology>
    </subcellularLocation>
</comment>
<feature type="transmembrane region" description="Helical" evidence="7">
    <location>
        <begin position="25"/>
        <end position="48"/>
    </location>
</feature>
<evidence type="ECO:0000313" key="9">
    <source>
        <dbReference type="EMBL" id="NTY62712.1"/>
    </source>
</evidence>
<dbReference type="EMBL" id="VBSB01000018">
    <property type="protein sequence ID" value="NTY62712.1"/>
    <property type="molecule type" value="Genomic_DNA"/>
</dbReference>
<accession>A0ABX2K0Q0</accession>
<sequence length="978" mass="106841">MSGVQLKAEPTSPTRRPLVARSIRILSPVIIVVWVALTIYVTFFVPWLETVSRSHSVPMAPRDAPAVVAMQRMGTDFKESTSDSFAMLVVEGQQSLGDDAHAYYDKLIGALRSDTKHVEHIQDLWGDRLTAPGAISKDGKAVYVQMNLAGNTGTTLGQDSIAAVRGIVDRSSPPPGIKVYVTGPAALVSDMQQAGDHSMLKMTLIGGVIIFIVLLFVYRSLVTVIALLLTVGLEVLVARGIVAFLADHNVIGLSTFATALLVGLSMAAGTDYGIFFFGRYQETRQNGDDVETAYYTTYHSVAPVVFGSGLTIAGAMLCLSFTRIPIFQSMGVPCAIGLLVAVAVAVTLVPSVLALGGRLELFDPKYRLKNRRWRRIGTAVVRWPAPILIATISIALVGLLALPGYQTSYNDKLYIPKDLPANLGNAAADRHFPQSRMMPDILMIEADHDMRNPKDFLVLHRLAKAIFQVPGISRVQAVTRPEGNPLENTSIPFLISMQNAGQQQAVGFMHGIVDNLLKQAEAMGRQVDLMKRMQVLQEQLNVTSHASIAVTKAMAQQIFKLRDTLSNFDDFFRPIRNYLYWEPHCYDIPLCFSVRSIFDTFDGVDKLSDAMSRILPLLTTMDTLTPQILAQMPPMIAIMESMRDMMLTMHATMSGTFGQMDESAKNANAMGQAFDASMNDDSFYLPPEVFQNKDFQRAMDAYLSPDGKAARFIISHKDDPASPAGIGSVPKIRTAAEEALKTTPLEGSQIFIAGTAATFKDFSDGSKYDLWIAAIGALCLIFIIMLLITRSLIASLVIVGTVALSLGASFGLSVLVWQYMLGIKLHWMVLPMSVIVLLAVGSDYNLLLVSRIKEELSAGINTGIIRAMGGTGKVVTNAGLVFAFTMAAMVSSDLQIIGQVGTTVGMGLLFDTLVVRSFMTPTIAVLLGRWFWWPLRVRPRPASFMLRSEGTRASVRAYMLPREDREDEVTAEIPRATV</sequence>
<feature type="transmembrane region" description="Helical" evidence="7">
    <location>
        <begin position="225"/>
        <end position="245"/>
    </location>
</feature>
<evidence type="ECO:0000256" key="1">
    <source>
        <dbReference type="ARBA" id="ARBA00004651"/>
    </source>
</evidence>
<comment type="caution">
    <text evidence="9">The sequence shown here is derived from an EMBL/GenBank/DDBJ whole genome shotgun (WGS) entry which is preliminary data.</text>
</comment>
<dbReference type="Pfam" id="PF03176">
    <property type="entry name" value="MMPL"/>
    <property type="match status" value="2"/>
</dbReference>
<dbReference type="InterPro" id="IPR000731">
    <property type="entry name" value="SSD"/>
</dbReference>
<dbReference type="InterPro" id="IPR050545">
    <property type="entry name" value="Mycobact_MmpL"/>
</dbReference>
<feature type="transmembrane region" description="Helical" evidence="7">
    <location>
        <begin position="796"/>
        <end position="819"/>
    </location>
</feature>
<feature type="transmembrane region" description="Helical" evidence="7">
    <location>
        <begin position="874"/>
        <end position="898"/>
    </location>
</feature>
<dbReference type="PANTHER" id="PTHR33406:SF6">
    <property type="entry name" value="MEMBRANE PROTEIN YDGH-RELATED"/>
    <property type="match status" value="1"/>
</dbReference>
<evidence type="ECO:0000256" key="3">
    <source>
        <dbReference type="ARBA" id="ARBA00022475"/>
    </source>
</evidence>
<keyword evidence="5 7" id="KW-1133">Transmembrane helix</keyword>
<feature type="transmembrane region" description="Helical" evidence="7">
    <location>
        <begin position="770"/>
        <end position="789"/>
    </location>
</feature>
<feature type="transmembrane region" description="Helical" evidence="7">
    <location>
        <begin position="199"/>
        <end position="218"/>
    </location>
</feature>
<name>A0ABX2K0Q0_9MYCO</name>
<feature type="transmembrane region" description="Helical" evidence="7">
    <location>
        <begin position="918"/>
        <end position="935"/>
    </location>
</feature>
<dbReference type="InterPro" id="IPR004869">
    <property type="entry name" value="MMPL_dom"/>
</dbReference>
<dbReference type="RefSeq" id="WP_174400419.1">
    <property type="nucleotide sequence ID" value="NZ_VBSB01000018.1"/>
</dbReference>
<feature type="domain" description="SSD" evidence="8">
    <location>
        <begin position="225"/>
        <end position="355"/>
    </location>
</feature>
<feature type="transmembrane region" description="Helical" evidence="7">
    <location>
        <begin position="380"/>
        <end position="402"/>
    </location>
</feature>
<dbReference type="PANTHER" id="PTHR33406">
    <property type="entry name" value="MEMBRANE PROTEIN MJ1562-RELATED"/>
    <property type="match status" value="1"/>
</dbReference>